<accession>A0AAW0GT66</accession>
<evidence type="ECO:0000313" key="2">
    <source>
        <dbReference type="EMBL" id="KAK7693147.1"/>
    </source>
</evidence>
<gene>
    <name evidence="2" type="ORF">QCA50_002713</name>
</gene>
<evidence type="ECO:0000256" key="1">
    <source>
        <dbReference type="SAM" id="MobiDB-lite"/>
    </source>
</evidence>
<reference evidence="2 3" key="1">
    <citation type="submission" date="2022-09" db="EMBL/GenBank/DDBJ databases">
        <authorList>
            <person name="Palmer J.M."/>
        </authorList>
    </citation>
    <scope>NUCLEOTIDE SEQUENCE [LARGE SCALE GENOMIC DNA]</scope>
    <source>
        <strain evidence="2 3">DSM 7382</strain>
    </source>
</reference>
<organism evidence="2 3">
    <name type="scientific">Cerrena zonata</name>
    <dbReference type="NCBI Taxonomy" id="2478898"/>
    <lineage>
        <taxon>Eukaryota</taxon>
        <taxon>Fungi</taxon>
        <taxon>Dikarya</taxon>
        <taxon>Basidiomycota</taxon>
        <taxon>Agaricomycotina</taxon>
        <taxon>Agaricomycetes</taxon>
        <taxon>Polyporales</taxon>
        <taxon>Cerrenaceae</taxon>
        <taxon>Cerrena</taxon>
    </lineage>
</organism>
<protein>
    <submittedName>
        <fullName evidence="2">Uncharacterized protein</fullName>
    </submittedName>
</protein>
<dbReference type="EMBL" id="JASBNA010000003">
    <property type="protein sequence ID" value="KAK7693147.1"/>
    <property type="molecule type" value="Genomic_DNA"/>
</dbReference>
<dbReference type="Proteomes" id="UP001385951">
    <property type="component" value="Unassembled WGS sequence"/>
</dbReference>
<feature type="region of interest" description="Disordered" evidence="1">
    <location>
        <begin position="85"/>
        <end position="130"/>
    </location>
</feature>
<evidence type="ECO:0000313" key="3">
    <source>
        <dbReference type="Proteomes" id="UP001385951"/>
    </source>
</evidence>
<sequence>MAHYPSAFSSKFELVVVPATRRPPPTALRLVSGPLPARNKPRHTLPCMPRPAFYPKVHAPNDGPKPRRRVNSVTDVLPMVQEAQRLTHHSLPPLMSDTGSYVERGGNSGASSPTLSERSSFSRPSSPPLAEQRAVIRGPWDHASAIKVQINVETLLPPLMPAAISDSLWR</sequence>
<proteinExistence type="predicted"/>
<name>A0AAW0GT66_9APHY</name>
<dbReference type="AlphaFoldDB" id="A0AAW0GT66"/>
<keyword evidence="3" id="KW-1185">Reference proteome</keyword>
<comment type="caution">
    <text evidence="2">The sequence shown here is derived from an EMBL/GenBank/DDBJ whole genome shotgun (WGS) entry which is preliminary data.</text>
</comment>